<dbReference type="AlphaFoldDB" id="A0A087AVX3"/>
<protein>
    <submittedName>
        <fullName evidence="1">Uncharacterized protein</fullName>
    </submittedName>
</protein>
<dbReference type="Proteomes" id="UP000029067">
    <property type="component" value="Unassembled WGS sequence"/>
</dbReference>
<keyword evidence="2" id="KW-1185">Reference proteome</keyword>
<sequence length="169" mass="19400">MVHMTDQEKAFCEFWRKERTPRPPYEGRIAMGSRDEPIRYRIGTCIDSPYSHQDIDKLAFRASRLTCLVIDVIRDRLPAALLGDVLHPDCIPKLATMRFHLGDRLNHGHDQYARIVYPPAEPQFINGMLLSETRIEMSIGLHVGGRQFCGSIIFERTGAKWICVYIDIG</sequence>
<comment type="caution">
    <text evidence="1">The sequence shown here is derived from an EMBL/GenBank/DDBJ whole genome shotgun (WGS) entry which is preliminary data.</text>
</comment>
<dbReference type="eggNOG" id="ENOG5032AI7">
    <property type="taxonomic scope" value="Bacteria"/>
</dbReference>
<name>A0A087AVX3_9BIFI</name>
<reference evidence="1 2" key="1">
    <citation type="submission" date="2014-03" db="EMBL/GenBank/DDBJ databases">
        <title>Genomics of Bifidobacteria.</title>
        <authorList>
            <person name="Ventura M."/>
            <person name="Milani C."/>
            <person name="Lugli G.A."/>
        </authorList>
    </citation>
    <scope>NUCLEOTIDE SEQUENCE [LARGE SCALE GENOMIC DNA]</scope>
    <source>
        <strain evidence="1 2">LMG 10738</strain>
    </source>
</reference>
<dbReference type="STRING" id="1688.BCUN_0754"/>
<proteinExistence type="predicted"/>
<gene>
    <name evidence="1" type="ORF">BCUN_0754</name>
</gene>
<evidence type="ECO:0000313" key="1">
    <source>
        <dbReference type="EMBL" id="KFI62923.1"/>
    </source>
</evidence>
<accession>A0A087AVX3</accession>
<organism evidence="1 2">
    <name type="scientific">Bifidobacterium cuniculi</name>
    <dbReference type="NCBI Taxonomy" id="1688"/>
    <lineage>
        <taxon>Bacteria</taxon>
        <taxon>Bacillati</taxon>
        <taxon>Actinomycetota</taxon>
        <taxon>Actinomycetes</taxon>
        <taxon>Bifidobacteriales</taxon>
        <taxon>Bifidobacteriaceae</taxon>
        <taxon>Bifidobacterium</taxon>
    </lineage>
</organism>
<dbReference type="EMBL" id="JGYV01000010">
    <property type="protein sequence ID" value="KFI62923.1"/>
    <property type="molecule type" value="Genomic_DNA"/>
</dbReference>
<evidence type="ECO:0000313" key="2">
    <source>
        <dbReference type="Proteomes" id="UP000029067"/>
    </source>
</evidence>